<dbReference type="SMART" id="SM00421">
    <property type="entry name" value="HTH_LUXR"/>
    <property type="match status" value="1"/>
</dbReference>
<dbReference type="PANTHER" id="PTHR44688:SF16">
    <property type="entry name" value="DNA-BINDING TRANSCRIPTIONAL ACTIVATOR DEVR_DOSR"/>
    <property type="match status" value="1"/>
</dbReference>
<dbReference type="InterPro" id="IPR016032">
    <property type="entry name" value="Sig_transdc_resp-reg_C-effctor"/>
</dbReference>
<sequence length="139" mass="15869">MLSNLEEKEVMGLLVPLDLLMGIKKAETITTPQTDTELLKDSKTNHIDPDLNTKRNIGLEEIQNMIDINSVISELPLTTREKEILHLILEGLNNQEVGSYLNISVHTVKNHITNIYKKLNVTDRVQAMTKIYRIKYGDE</sequence>
<keyword evidence="6" id="KW-1185">Reference proteome</keyword>
<evidence type="ECO:0000256" key="2">
    <source>
        <dbReference type="ARBA" id="ARBA00023125"/>
    </source>
</evidence>
<dbReference type="Proteomes" id="UP000481043">
    <property type="component" value="Unassembled WGS sequence"/>
</dbReference>
<comment type="caution">
    <text evidence="5">The sequence shown here is derived from an EMBL/GenBank/DDBJ whole genome shotgun (WGS) entry which is preliminary data.</text>
</comment>
<proteinExistence type="predicted"/>
<dbReference type="GO" id="GO:0006355">
    <property type="term" value="P:regulation of DNA-templated transcription"/>
    <property type="evidence" value="ECO:0007669"/>
    <property type="project" value="InterPro"/>
</dbReference>
<accession>A0A6M0QAC0</accession>
<dbReference type="EMBL" id="JAAIWM010000004">
    <property type="protein sequence ID" value="NEY72689.1"/>
    <property type="molecule type" value="Genomic_DNA"/>
</dbReference>
<evidence type="ECO:0000313" key="5">
    <source>
        <dbReference type="EMBL" id="NEY72689.1"/>
    </source>
</evidence>
<evidence type="ECO:0000256" key="3">
    <source>
        <dbReference type="ARBA" id="ARBA00023163"/>
    </source>
</evidence>
<dbReference type="GO" id="GO:0003677">
    <property type="term" value="F:DNA binding"/>
    <property type="evidence" value="ECO:0007669"/>
    <property type="project" value="UniProtKB-KW"/>
</dbReference>
<dbReference type="PANTHER" id="PTHR44688">
    <property type="entry name" value="DNA-BINDING TRANSCRIPTIONAL ACTIVATOR DEVR_DOSR"/>
    <property type="match status" value="1"/>
</dbReference>
<dbReference type="PRINTS" id="PR00038">
    <property type="entry name" value="HTHLUXR"/>
</dbReference>
<protein>
    <recommendedName>
        <fullName evidence="4">HTH luxR-type domain-containing protein</fullName>
    </recommendedName>
</protein>
<dbReference type="InterPro" id="IPR036388">
    <property type="entry name" value="WH-like_DNA-bd_sf"/>
</dbReference>
<name>A0A6M0QAC0_9BACI</name>
<evidence type="ECO:0000313" key="6">
    <source>
        <dbReference type="Proteomes" id="UP000481043"/>
    </source>
</evidence>
<dbReference type="PROSITE" id="PS00622">
    <property type="entry name" value="HTH_LUXR_1"/>
    <property type="match status" value="1"/>
</dbReference>
<dbReference type="InterPro" id="IPR000792">
    <property type="entry name" value="Tscrpt_reg_LuxR_C"/>
</dbReference>
<evidence type="ECO:0000259" key="4">
    <source>
        <dbReference type="PROSITE" id="PS50043"/>
    </source>
</evidence>
<reference evidence="5 6" key="1">
    <citation type="submission" date="2020-02" db="EMBL/GenBank/DDBJ databases">
        <title>Bacillus aquiflavi sp. nov., isolated from yellow water of strong flavor Chinese baijiu in Yibin region of China.</title>
        <authorList>
            <person name="Xie J."/>
        </authorList>
    </citation>
    <scope>NUCLEOTIDE SEQUENCE [LARGE SCALE GENOMIC DNA]</scope>
    <source>
        <strain evidence="5 6">SA4</strain>
    </source>
</reference>
<organism evidence="5 6">
    <name type="scientific">Bacillus mesophilus</name>
    <dbReference type="NCBI Taxonomy" id="1808955"/>
    <lineage>
        <taxon>Bacteria</taxon>
        <taxon>Bacillati</taxon>
        <taxon>Bacillota</taxon>
        <taxon>Bacilli</taxon>
        <taxon>Bacillales</taxon>
        <taxon>Bacillaceae</taxon>
        <taxon>Bacillus</taxon>
    </lineage>
</organism>
<dbReference type="AlphaFoldDB" id="A0A6M0QAC0"/>
<keyword evidence="1" id="KW-0805">Transcription regulation</keyword>
<gene>
    <name evidence="5" type="ORF">G4D63_13210</name>
</gene>
<dbReference type="CDD" id="cd06170">
    <property type="entry name" value="LuxR_C_like"/>
    <property type="match status" value="1"/>
</dbReference>
<dbReference type="PROSITE" id="PS50043">
    <property type="entry name" value="HTH_LUXR_2"/>
    <property type="match status" value="1"/>
</dbReference>
<dbReference type="SUPFAM" id="SSF46894">
    <property type="entry name" value="C-terminal effector domain of the bipartite response regulators"/>
    <property type="match status" value="1"/>
</dbReference>
<dbReference type="Gene3D" id="1.10.10.10">
    <property type="entry name" value="Winged helix-like DNA-binding domain superfamily/Winged helix DNA-binding domain"/>
    <property type="match status" value="1"/>
</dbReference>
<dbReference type="Pfam" id="PF00196">
    <property type="entry name" value="GerE"/>
    <property type="match status" value="1"/>
</dbReference>
<keyword evidence="2" id="KW-0238">DNA-binding</keyword>
<feature type="domain" description="HTH luxR-type" evidence="4">
    <location>
        <begin position="70"/>
        <end position="135"/>
    </location>
</feature>
<evidence type="ECO:0000256" key="1">
    <source>
        <dbReference type="ARBA" id="ARBA00023015"/>
    </source>
</evidence>
<keyword evidence="3" id="KW-0804">Transcription</keyword>